<evidence type="ECO:0000313" key="1">
    <source>
        <dbReference type="EMBL" id="SDE57460.1"/>
    </source>
</evidence>
<evidence type="ECO:0000313" key="2">
    <source>
        <dbReference type="Proteomes" id="UP000198994"/>
    </source>
</evidence>
<dbReference type="PROSITE" id="PS51257">
    <property type="entry name" value="PROKAR_LIPOPROTEIN"/>
    <property type="match status" value="1"/>
</dbReference>
<evidence type="ECO:0008006" key="3">
    <source>
        <dbReference type="Google" id="ProtNLM"/>
    </source>
</evidence>
<dbReference type="AlphaFoldDB" id="A0A1G7E1S8"/>
<organism evidence="1 2">
    <name type="scientific">Salipiger thiooxidans</name>
    <dbReference type="NCBI Taxonomy" id="282683"/>
    <lineage>
        <taxon>Bacteria</taxon>
        <taxon>Pseudomonadati</taxon>
        <taxon>Pseudomonadota</taxon>
        <taxon>Alphaproteobacteria</taxon>
        <taxon>Rhodobacterales</taxon>
        <taxon>Roseobacteraceae</taxon>
        <taxon>Salipiger</taxon>
    </lineage>
</organism>
<dbReference type="STRING" id="282683.SAMN04488105_10560"/>
<name>A0A1G7E1S8_9RHOB</name>
<dbReference type="EMBL" id="FNAV01000005">
    <property type="protein sequence ID" value="SDE57460.1"/>
    <property type="molecule type" value="Genomic_DNA"/>
</dbReference>
<dbReference type="Proteomes" id="UP000198994">
    <property type="component" value="Unassembled WGS sequence"/>
</dbReference>
<sequence length="230" mass="25695">MQVSKISDSRVASRVFRTLRRVALGLALPLLAAACEPYSEINTKFWDSLDRAPFIQLPLSDAWISHPDVSLVLERHHGSVTEQRLLLPNRTSIRGDNFMLMVAREGPLSRIGRFRPAGMVERNGGPPEPFLDFDGQPMTSLEDDFGWLHWSQWTNGTDLTCVLAFRRLDANDRIMPFKTSSIDMMLRNCMRGTAEEALAPISDLYTGYAAIADTPSGHQRMLSPLAGPLP</sequence>
<proteinExistence type="predicted"/>
<protein>
    <recommendedName>
        <fullName evidence="3">Lipoprotein</fullName>
    </recommendedName>
</protein>
<accession>A0A1G7E1S8</accession>
<reference evidence="2" key="1">
    <citation type="submission" date="2016-10" db="EMBL/GenBank/DDBJ databases">
        <authorList>
            <person name="Varghese N."/>
            <person name="Submissions S."/>
        </authorList>
    </citation>
    <scope>NUCLEOTIDE SEQUENCE [LARGE SCALE GENOMIC DNA]</scope>
    <source>
        <strain evidence="2">DSM 10146</strain>
    </source>
</reference>
<keyword evidence="2" id="KW-1185">Reference proteome</keyword>
<gene>
    <name evidence="1" type="ORF">SAMN04488105_10560</name>
</gene>